<dbReference type="PANTHER" id="PTHR34956">
    <property type="entry name" value="OS05G0397300 PROTEIN"/>
    <property type="match status" value="1"/>
</dbReference>
<sequence>MGMNTKPSLEFLEEDDDEFFAEMRRQIMILTADQSEDFPETKSVNPSFSSVTKPCSLNCTSSNGNMSLWQNEYTTNSVVVPVQLANLGRNSTGTGVFIPQSTVKSRRNYKPRSGGRVTDRRIYKRVENKH</sequence>
<gene>
    <name evidence="1" type="ORF">M0R45_021915</name>
</gene>
<dbReference type="Proteomes" id="UP001457282">
    <property type="component" value="Unassembled WGS sequence"/>
</dbReference>
<evidence type="ECO:0000313" key="2">
    <source>
        <dbReference type="Proteomes" id="UP001457282"/>
    </source>
</evidence>
<comment type="caution">
    <text evidence="1">The sequence shown here is derived from an EMBL/GenBank/DDBJ whole genome shotgun (WGS) entry which is preliminary data.</text>
</comment>
<dbReference type="AlphaFoldDB" id="A0AAW1XG92"/>
<accession>A0AAW1XG92</accession>
<dbReference type="PANTHER" id="PTHR34956:SF1">
    <property type="entry name" value="DUF4005 DOMAIN-CONTAINING PROTEIN"/>
    <property type="match status" value="1"/>
</dbReference>
<evidence type="ECO:0000313" key="1">
    <source>
        <dbReference type="EMBL" id="KAK9934785.1"/>
    </source>
</evidence>
<dbReference type="EMBL" id="JBEDUW010000004">
    <property type="protein sequence ID" value="KAK9934785.1"/>
    <property type="molecule type" value="Genomic_DNA"/>
</dbReference>
<organism evidence="1 2">
    <name type="scientific">Rubus argutus</name>
    <name type="common">Southern blackberry</name>
    <dbReference type="NCBI Taxonomy" id="59490"/>
    <lineage>
        <taxon>Eukaryota</taxon>
        <taxon>Viridiplantae</taxon>
        <taxon>Streptophyta</taxon>
        <taxon>Embryophyta</taxon>
        <taxon>Tracheophyta</taxon>
        <taxon>Spermatophyta</taxon>
        <taxon>Magnoliopsida</taxon>
        <taxon>eudicotyledons</taxon>
        <taxon>Gunneridae</taxon>
        <taxon>Pentapetalae</taxon>
        <taxon>rosids</taxon>
        <taxon>fabids</taxon>
        <taxon>Rosales</taxon>
        <taxon>Rosaceae</taxon>
        <taxon>Rosoideae</taxon>
        <taxon>Rosoideae incertae sedis</taxon>
        <taxon>Rubus</taxon>
    </lineage>
</organism>
<reference evidence="1 2" key="1">
    <citation type="journal article" date="2023" name="G3 (Bethesda)">
        <title>A chromosome-length genome assembly and annotation of blackberry (Rubus argutus, cv. 'Hillquist').</title>
        <authorList>
            <person name="Bruna T."/>
            <person name="Aryal R."/>
            <person name="Dudchenko O."/>
            <person name="Sargent D.J."/>
            <person name="Mead D."/>
            <person name="Buti M."/>
            <person name="Cavallini A."/>
            <person name="Hytonen T."/>
            <person name="Andres J."/>
            <person name="Pham M."/>
            <person name="Weisz D."/>
            <person name="Mascagni F."/>
            <person name="Usai G."/>
            <person name="Natali L."/>
            <person name="Bassil N."/>
            <person name="Fernandez G.E."/>
            <person name="Lomsadze A."/>
            <person name="Armour M."/>
            <person name="Olukolu B."/>
            <person name="Poorten T."/>
            <person name="Britton C."/>
            <person name="Davik J."/>
            <person name="Ashrafi H."/>
            <person name="Aiden E.L."/>
            <person name="Borodovsky M."/>
            <person name="Worthington M."/>
        </authorList>
    </citation>
    <scope>NUCLEOTIDE SEQUENCE [LARGE SCALE GENOMIC DNA]</scope>
    <source>
        <strain evidence="1">PI 553951</strain>
    </source>
</reference>
<proteinExistence type="predicted"/>
<protein>
    <submittedName>
        <fullName evidence="1">Uncharacterized protein</fullName>
    </submittedName>
</protein>
<keyword evidence="2" id="KW-1185">Reference proteome</keyword>
<name>A0AAW1XG92_RUBAR</name>